<dbReference type="AlphaFoldDB" id="A0A6A6AAI0"/>
<name>A0A6A6AAI0_9PLEO</name>
<dbReference type="OrthoDB" id="5429634at2759"/>
<evidence type="ECO:0000313" key="2">
    <source>
        <dbReference type="EMBL" id="KAF2127857.1"/>
    </source>
</evidence>
<feature type="transmembrane region" description="Helical" evidence="1">
    <location>
        <begin position="76"/>
        <end position="99"/>
    </location>
</feature>
<reference evidence="2" key="1">
    <citation type="journal article" date="2020" name="Stud. Mycol.">
        <title>101 Dothideomycetes genomes: a test case for predicting lifestyles and emergence of pathogens.</title>
        <authorList>
            <person name="Haridas S."/>
            <person name="Albert R."/>
            <person name="Binder M."/>
            <person name="Bloem J."/>
            <person name="Labutti K."/>
            <person name="Salamov A."/>
            <person name="Andreopoulos B."/>
            <person name="Baker S."/>
            <person name="Barry K."/>
            <person name="Bills G."/>
            <person name="Bluhm B."/>
            <person name="Cannon C."/>
            <person name="Castanera R."/>
            <person name="Culley D."/>
            <person name="Daum C."/>
            <person name="Ezra D."/>
            <person name="Gonzalez J."/>
            <person name="Henrissat B."/>
            <person name="Kuo A."/>
            <person name="Liang C."/>
            <person name="Lipzen A."/>
            <person name="Lutzoni F."/>
            <person name="Magnuson J."/>
            <person name="Mondo S."/>
            <person name="Nolan M."/>
            <person name="Ohm R."/>
            <person name="Pangilinan J."/>
            <person name="Park H.-J."/>
            <person name="Ramirez L."/>
            <person name="Alfaro M."/>
            <person name="Sun H."/>
            <person name="Tritt A."/>
            <person name="Yoshinaga Y."/>
            <person name="Zwiers L.-H."/>
            <person name="Turgeon B."/>
            <person name="Goodwin S."/>
            <person name="Spatafora J."/>
            <person name="Crous P."/>
            <person name="Grigoriev I."/>
        </authorList>
    </citation>
    <scope>NUCLEOTIDE SEQUENCE</scope>
    <source>
        <strain evidence="2">CBS 119687</strain>
    </source>
</reference>
<dbReference type="EMBL" id="ML977509">
    <property type="protein sequence ID" value="KAF2127857.1"/>
    <property type="molecule type" value="Genomic_DNA"/>
</dbReference>
<protein>
    <submittedName>
        <fullName evidence="2">Uncharacterized protein</fullName>
    </submittedName>
</protein>
<dbReference type="PANTHER" id="PTHR35395:SF1">
    <property type="entry name" value="DUF6536 DOMAIN-CONTAINING PROTEIN"/>
    <property type="match status" value="1"/>
</dbReference>
<sequence>MLTSFGGIETTTSAILANTPQIVPSILYLSYNALFTAMLSGFEWASYARERKGLRLSRTPAGDQRSTYVLQLPYRFGVPLMILSGLHWLVSQSIFLVAIDFYDFRGNFGNSGGDRFGWPDVKTCGFSPIAILSVIILGVLMLVAIVGFGYVPYKRGMTLVGSCSMAISAACHPGDHVDRSIVALQKLQSGVVCTDDDVVGHCGFSAEEVEAPVIGEVYGGSM</sequence>
<accession>A0A6A6AAI0</accession>
<keyword evidence="1" id="KW-0812">Transmembrane</keyword>
<feature type="transmembrane region" description="Helical" evidence="1">
    <location>
        <begin position="129"/>
        <end position="151"/>
    </location>
</feature>
<gene>
    <name evidence="2" type="ORF">P153DRAFT_376803</name>
</gene>
<feature type="transmembrane region" description="Helical" evidence="1">
    <location>
        <begin position="26"/>
        <end position="48"/>
    </location>
</feature>
<organism evidence="2 3">
    <name type="scientific">Dothidotthia symphoricarpi CBS 119687</name>
    <dbReference type="NCBI Taxonomy" id="1392245"/>
    <lineage>
        <taxon>Eukaryota</taxon>
        <taxon>Fungi</taxon>
        <taxon>Dikarya</taxon>
        <taxon>Ascomycota</taxon>
        <taxon>Pezizomycotina</taxon>
        <taxon>Dothideomycetes</taxon>
        <taxon>Pleosporomycetidae</taxon>
        <taxon>Pleosporales</taxon>
        <taxon>Dothidotthiaceae</taxon>
        <taxon>Dothidotthia</taxon>
    </lineage>
</organism>
<dbReference type="Proteomes" id="UP000799771">
    <property type="component" value="Unassembled WGS sequence"/>
</dbReference>
<dbReference type="RefSeq" id="XP_033522246.1">
    <property type="nucleotide sequence ID" value="XM_033669698.1"/>
</dbReference>
<proteinExistence type="predicted"/>
<keyword evidence="1" id="KW-0472">Membrane</keyword>
<keyword evidence="3" id="KW-1185">Reference proteome</keyword>
<dbReference type="GeneID" id="54410130"/>
<dbReference type="PANTHER" id="PTHR35395">
    <property type="entry name" value="DUF6536 DOMAIN-CONTAINING PROTEIN"/>
    <property type="match status" value="1"/>
</dbReference>
<keyword evidence="1" id="KW-1133">Transmembrane helix</keyword>
<evidence type="ECO:0000256" key="1">
    <source>
        <dbReference type="SAM" id="Phobius"/>
    </source>
</evidence>
<evidence type="ECO:0000313" key="3">
    <source>
        <dbReference type="Proteomes" id="UP000799771"/>
    </source>
</evidence>